<organism evidence="5 6">
    <name type="scientific">Pseudohalioglobus sediminis</name>
    <dbReference type="NCBI Taxonomy" id="2606449"/>
    <lineage>
        <taxon>Bacteria</taxon>
        <taxon>Pseudomonadati</taxon>
        <taxon>Pseudomonadota</taxon>
        <taxon>Gammaproteobacteria</taxon>
        <taxon>Cellvibrionales</taxon>
        <taxon>Halieaceae</taxon>
        <taxon>Pseudohalioglobus</taxon>
    </lineage>
</organism>
<evidence type="ECO:0000256" key="3">
    <source>
        <dbReference type="SAM" id="MobiDB-lite"/>
    </source>
</evidence>
<name>A0A5B0WZA4_9GAMM</name>
<dbReference type="RefSeq" id="WP_149610684.1">
    <property type="nucleotide sequence ID" value="NZ_VTUX01000003.1"/>
</dbReference>
<sequence>MKLLHMTLYLTLATLGACSGGSGGGGSERQVVPGQDPGSSDFVYSGPPPASEEIQQFKLNFYDPLAGNDRCGECHTPGGQGKTAFVNQDNVNEAWQAARSVVNLNEASASAVVTRVAQGHNCWLAPGQEQTCATTITGYIERWASEAVASTATVQLSPRRILRPGDTRRVPETFAEAESLGVALSAPGEVLGLLRQHCAGCHTGTAPVPQVPYFASDDDDQAYAALRGRVNLTLPGESRVVLRLDPESHNCWSDCASDAAAMRDAVQRFADNVEQTGVNPELLVSLAQVLEEDGIVATAGGRYESDLVAKWEFREGSGATVADTSGVRPEIPLTLSGDFSWMASWGIRLVDGKAQGGVNGSRKLFNQLTGTGEYTIEAWVAPANVSQEEAWILAYSGGPQSSNLVLRQSLYNYEAFNRSSVTEQSSGGEPALVTDDDAELAQATLQHVVITYDPLAGRRLYVNGVYTGDSDPTGGGLLNNWNESFTVVLGNSTSGTQPWAGALRMAAVHNRALTPGQIVQNYEVGVGQKYYMLFSVAELVEGEASCHGSSGGQRVNYCYVAFEVSQFDDSSYLFNQPFFVNLNPEGGDFDFDIRGIRVGINGRIAPIGQAFVNVNQRVNSGRLGESGVPLSAVGTILPLENGAAYDTFFLAFDAVGGERGLVNDGLEEAFAASLTGADEADVAMRTFDEINATLSVLTGVSMGSGAVSPVTGKTVAETFTAVRRALPGVAQFNAFMSSHQMAATQLAAAYCDALVQDAGLRRQVFPARFDFDAPVASPAINWRGDIVAPLVDRAANRGLLAEDDRQRIIDEVELLITDDRDLKPYVLINGRWVSDPDPAAHTKRDGLIYCENDQPCPPSRTADVVKAACTAVYGSALTMIK</sequence>
<evidence type="ECO:0000313" key="6">
    <source>
        <dbReference type="Proteomes" id="UP000323708"/>
    </source>
</evidence>
<dbReference type="Gene3D" id="2.60.120.200">
    <property type="match status" value="1"/>
</dbReference>
<dbReference type="Pfam" id="PF13385">
    <property type="entry name" value="Laminin_G_3"/>
    <property type="match status" value="1"/>
</dbReference>
<proteinExistence type="predicted"/>
<dbReference type="EMBL" id="VTUX01000003">
    <property type="protein sequence ID" value="KAA1192392.1"/>
    <property type="molecule type" value="Genomic_DNA"/>
</dbReference>
<accession>A0A5B0WZA4</accession>
<feature type="domain" description="LamG-like jellyroll fold" evidence="4">
    <location>
        <begin position="372"/>
        <end position="516"/>
    </location>
</feature>
<feature type="region of interest" description="Disordered" evidence="3">
    <location>
        <begin position="21"/>
        <end position="41"/>
    </location>
</feature>
<dbReference type="SUPFAM" id="SSF49899">
    <property type="entry name" value="Concanavalin A-like lectins/glucanases"/>
    <property type="match status" value="1"/>
</dbReference>
<dbReference type="SMART" id="SM00560">
    <property type="entry name" value="LamGL"/>
    <property type="match status" value="1"/>
</dbReference>
<keyword evidence="1" id="KW-0732">Signal</keyword>
<dbReference type="PROSITE" id="PS51257">
    <property type="entry name" value="PROKAR_LIPOPROTEIN"/>
    <property type="match status" value="1"/>
</dbReference>
<comment type="caution">
    <text evidence="5">The sequence shown here is derived from an EMBL/GenBank/DDBJ whole genome shotgun (WGS) entry which is preliminary data.</text>
</comment>
<keyword evidence="2" id="KW-1015">Disulfide bond</keyword>
<evidence type="ECO:0000256" key="1">
    <source>
        <dbReference type="ARBA" id="ARBA00022729"/>
    </source>
</evidence>
<dbReference type="InterPro" id="IPR013320">
    <property type="entry name" value="ConA-like_dom_sf"/>
</dbReference>
<protein>
    <submittedName>
        <fullName evidence="5">LamG domain-containing protein</fullName>
    </submittedName>
</protein>
<dbReference type="InterPro" id="IPR006558">
    <property type="entry name" value="LamG-like"/>
</dbReference>
<evidence type="ECO:0000313" key="5">
    <source>
        <dbReference type="EMBL" id="KAA1192392.1"/>
    </source>
</evidence>
<keyword evidence="6" id="KW-1185">Reference proteome</keyword>
<evidence type="ECO:0000259" key="4">
    <source>
        <dbReference type="SMART" id="SM00560"/>
    </source>
</evidence>
<gene>
    <name evidence="5" type="ORF">F0M18_06865</name>
</gene>
<dbReference type="Proteomes" id="UP000323708">
    <property type="component" value="Unassembled WGS sequence"/>
</dbReference>
<reference evidence="5 6" key="1">
    <citation type="submission" date="2019-09" db="EMBL/GenBank/DDBJ databases">
        <authorList>
            <person name="Chen X.-Y."/>
        </authorList>
    </citation>
    <scope>NUCLEOTIDE SEQUENCE [LARGE SCALE GENOMIC DNA]</scope>
    <source>
        <strain evidence="5 6">NY5</strain>
    </source>
</reference>
<evidence type="ECO:0000256" key="2">
    <source>
        <dbReference type="ARBA" id="ARBA00023157"/>
    </source>
</evidence>
<dbReference type="AlphaFoldDB" id="A0A5B0WZA4"/>